<feature type="domain" description="RmlD-like substrate binding" evidence="1">
    <location>
        <begin position="5"/>
        <end position="119"/>
    </location>
</feature>
<evidence type="ECO:0000259" key="1">
    <source>
        <dbReference type="Pfam" id="PF04321"/>
    </source>
</evidence>
<accession>A0A382UKI8</accession>
<dbReference type="PANTHER" id="PTHR10491">
    <property type="entry name" value="DTDP-4-DEHYDRORHAMNOSE REDUCTASE"/>
    <property type="match status" value="1"/>
</dbReference>
<dbReference type="EMBL" id="UINC01144952">
    <property type="protein sequence ID" value="SVD34784.1"/>
    <property type="molecule type" value="Genomic_DNA"/>
</dbReference>
<dbReference type="PANTHER" id="PTHR10491:SF4">
    <property type="entry name" value="METHIONINE ADENOSYLTRANSFERASE 2 SUBUNIT BETA"/>
    <property type="match status" value="1"/>
</dbReference>
<dbReference type="Gene3D" id="3.40.50.720">
    <property type="entry name" value="NAD(P)-binding Rossmann-like Domain"/>
    <property type="match status" value="1"/>
</dbReference>
<reference evidence="2" key="1">
    <citation type="submission" date="2018-05" db="EMBL/GenBank/DDBJ databases">
        <authorList>
            <person name="Lanie J.A."/>
            <person name="Ng W.-L."/>
            <person name="Kazmierczak K.M."/>
            <person name="Andrzejewski T.M."/>
            <person name="Davidsen T.M."/>
            <person name="Wayne K.J."/>
            <person name="Tettelin H."/>
            <person name="Glass J.I."/>
            <person name="Rusch D."/>
            <person name="Podicherti R."/>
            <person name="Tsui H.-C.T."/>
            <person name="Winkler M.E."/>
        </authorList>
    </citation>
    <scope>NUCLEOTIDE SEQUENCE</scope>
</reference>
<gene>
    <name evidence="2" type="ORF">METZ01_LOCUS387638</name>
</gene>
<evidence type="ECO:0000313" key="2">
    <source>
        <dbReference type="EMBL" id="SVD34784.1"/>
    </source>
</evidence>
<name>A0A382UKI8_9ZZZZ</name>
<dbReference type="InterPro" id="IPR029903">
    <property type="entry name" value="RmlD-like-bd"/>
</dbReference>
<dbReference type="InterPro" id="IPR005913">
    <property type="entry name" value="dTDP_dehydrorham_reduct"/>
</dbReference>
<sequence>MLKTAVIGASGYIGHHLLKKYRQNFPDCLGTTFSKQASDLKFFDIRSTDIETLELEEGGYESVVIAAAKPNISYCEKEPSKAYEVNVLATLNLIKKLGEMSIKIIFLSSDYVFDGVKGNFGDNHFASPNT</sequence>
<dbReference type="Pfam" id="PF04321">
    <property type="entry name" value="RmlD_sub_bind"/>
    <property type="match status" value="1"/>
</dbReference>
<proteinExistence type="predicted"/>
<protein>
    <recommendedName>
        <fullName evidence="1">RmlD-like substrate binding domain-containing protein</fullName>
    </recommendedName>
</protein>
<dbReference type="SUPFAM" id="SSF51735">
    <property type="entry name" value="NAD(P)-binding Rossmann-fold domains"/>
    <property type="match status" value="1"/>
</dbReference>
<dbReference type="AlphaFoldDB" id="A0A382UKI8"/>
<dbReference type="InterPro" id="IPR036291">
    <property type="entry name" value="NAD(P)-bd_dom_sf"/>
</dbReference>
<organism evidence="2">
    <name type="scientific">marine metagenome</name>
    <dbReference type="NCBI Taxonomy" id="408172"/>
    <lineage>
        <taxon>unclassified sequences</taxon>
        <taxon>metagenomes</taxon>
        <taxon>ecological metagenomes</taxon>
    </lineage>
</organism>
<feature type="non-terminal residue" evidence="2">
    <location>
        <position position="130"/>
    </location>
</feature>